<feature type="signal peptide" evidence="12">
    <location>
        <begin position="1"/>
        <end position="18"/>
    </location>
</feature>
<proteinExistence type="inferred from homology"/>
<dbReference type="AlphaFoldDB" id="A0A182MND4"/>
<evidence type="ECO:0000256" key="1">
    <source>
        <dbReference type="ARBA" id="ARBA00000822"/>
    </source>
</evidence>
<evidence type="ECO:0000256" key="2">
    <source>
        <dbReference type="ARBA" id="ARBA00009121"/>
    </source>
</evidence>
<sequence>MPSRGILLLLLVVGLVEQRHCRLICHYTTWSQGRANPYSYRIEDIPGELCTHVVYNFVGVDSEEYELALLQREIDVVQNGFGRFIDLKQRFPDLKMYVAVGGWDHGGATFSRMAAFRNRRKKFVDSVVKFMARYGFDGIELVWLYPGSVERGGTNNDKDNFVYLVDDLKTAFLKARQPWEVTIQVPADHTRFEVGYDQALLCESADYVHIAGYDLRGSWTGFADVHSPLKDRPHDQGIYKGLNVQDGVESWLKSGCAPNRVVLGVPFLGRTYVLRSSQQNGLGSPTSGPGPKGQHTYSEGYLGYFEICQKLKERNWRMLWDSIGQCPYAYRGNQWIGYENEQSLKEKVDFVTRKGLAGVYAFSLDLDDYRGIIVIVAVVLLGVVCDCVAKPKRLICYFTNWSHARPKEYSYQIEDIPGELCTHVAYAFVGVDEATSTVVSLKPEYDDDQAGFERFRELKSTFPHLKLIVSVGGWTHGGAPFSKMAATRETRLQFITSAVTFMERHDLDGLEIVWLWPGASERAGKREDKDNFYHLVSELKNAFQRVGRDWEVSIQVPVDRARITVGYQQEWLCGAADFVHLAGYDLRGPWTGRADVHSILRRRPHDTDYFLTFTIQSGVASWLSKGCRPEQIVLGLPMYARTYELKNSTNTKPGAESSGPGEMGPITKDPGVLGYFELCEMLKDGNWTFSWDKMAEGPYVHRDGQWIGYENEDSLAVKTIYVDTKGLGGIYAYTLDLDDYRDMGPLTVKVVLLLMHLLLLAPQTTHCAEKESRLVCYFTNWSPERAGEYAFNVNDIPVDLCTHVTYSFAGVDEHTFELKPTNRKYDILQQGYENFGNLKIANPELKLMLAVGGWAHGAQPFQRMAATLTGREIFITSVIDFLKRYAFDGVEIVWLWPGSPDRGGTPSDKDNFYLLISELKSAFRDAGHEDWDVAVQVPLERDRLNHGYHQSQLCRVADYLYVTGYDLRGSWNGFTDVHSPLNSRLFDMGALRDLNVKAGVGNWIKKGCPASKIVLGVALFGRTYTLVNSETHGLTAPVSGPGIPGPHTAEGGYWAYFEICQEMKQSAWSVDWDEQGQCPFAYRGNQWVGYENDISLAEKANYARFQKLGGVYAFSLDLDDYRGKCGARYPLLTALRNAYKPKKLCPDDDENVFAIDREPCELA</sequence>
<name>A0A182MND4_9DIPT</name>
<comment type="catalytic activity">
    <reaction evidence="1">
        <text>Random endo-hydrolysis of N-acetyl-beta-D-glucosaminide (1-&gt;4)-beta-linkages in chitin and chitodextrins.</text>
        <dbReference type="EC" id="3.2.1.14"/>
    </reaction>
</comment>
<dbReference type="InterPro" id="IPR029070">
    <property type="entry name" value="Chitinase_insertion_sf"/>
</dbReference>
<keyword evidence="6" id="KW-0378">Hydrolase</keyword>
<keyword evidence="10" id="KW-0326">Glycosidase</keyword>
<dbReference type="Pfam" id="PF00704">
    <property type="entry name" value="Glyco_hydro_18"/>
    <property type="match status" value="3"/>
</dbReference>
<keyword evidence="4" id="KW-0147">Chitin-binding</keyword>
<dbReference type="InterPro" id="IPR011583">
    <property type="entry name" value="Chitinase_II/V-like_cat"/>
</dbReference>
<feature type="domain" description="GH18" evidence="13">
    <location>
        <begin position="21"/>
        <end position="383"/>
    </location>
</feature>
<dbReference type="Gene3D" id="3.20.20.80">
    <property type="entry name" value="Glycosidases"/>
    <property type="match status" value="3"/>
</dbReference>
<dbReference type="STRING" id="139723.A0A182MND4"/>
<dbReference type="SUPFAM" id="SSF54556">
    <property type="entry name" value="Chitinase insertion domain"/>
    <property type="match status" value="3"/>
</dbReference>
<dbReference type="SMART" id="SM00636">
    <property type="entry name" value="Glyco_18"/>
    <property type="match status" value="3"/>
</dbReference>
<feature type="domain" description="GH18" evidence="13">
    <location>
        <begin position="772"/>
        <end position="1142"/>
    </location>
</feature>
<dbReference type="GO" id="GO:0008843">
    <property type="term" value="F:endochitinase activity"/>
    <property type="evidence" value="ECO:0007669"/>
    <property type="project" value="UniProtKB-EC"/>
</dbReference>
<keyword evidence="11" id="KW-0624">Polysaccharide degradation</keyword>
<evidence type="ECO:0000256" key="3">
    <source>
        <dbReference type="ARBA" id="ARBA00012729"/>
    </source>
</evidence>
<dbReference type="EnsemblMetazoa" id="ACUA022431-RA">
    <property type="protein sequence ID" value="ACUA022431-PA"/>
    <property type="gene ID" value="ACUA022431"/>
</dbReference>
<dbReference type="VEuPathDB" id="VectorBase:ACUA022431"/>
<dbReference type="GO" id="GO:0006032">
    <property type="term" value="P:chitin catabolic process"/>
    <property type="evidence" value="ECO:0007669"/>
    <property type="project" value="UniProtKB-KW"/>
</dbReference>
<organism evidence="14 15">
    <name type="scientific">Anopheles culicifacies</name>
    <dbReference type="NCBI Taxonomy" id="139723"/>
    <lineage>
        <taxon>Eukaryota</taxon>
        <taxon>Metazoa</taxon>
        <taxon>Ecdysozoa</taxon>
        <taxon>Arthropoda</taxon>
        <taxon>Hexapoda</taxon>
        <taxon>Insecta</taxon>
        <taxon>Pterygota</taxon>
        <taxon>Neoptera</taxon>
        <taxon>Endopterygota</taxon>
        <taxon>Diptera</taxon>
        <taxon>Nematocera</taxon>
        <taxon>Culicoidea</taxon>
        <taxon>Culicidae</taxon>
        <taxon>Anophelinae</taxon>
        <taxon>Anopheles</taxon>
        <taxon>culicifacies species complex</taxon>
    </lineage>
</organism>
<keyword evidence="15" id="KW-1185">Reference proteome</keyword>
<dbReference type="InterPro" id="IPR050314">
    <property type="entry name" value="Glycosyl_Hydrlase_18"/>
</dbReference>
<evidence type="ECO:0000259" key="13">
    <source>
        <dbReference type="PROSITE" id="PS51910"/>
    </source>
</evidence>
<keyword evidence="9" id="KW-0119">Carbohydrate metabolism</keyword>
<dbReference type="EMBL" id="AXCM01008603">
    <property type="status" value="NOT_ANNOTATED_CDS"/>
    <property type="molecule type" value="Genomic_DNA"/>
</dbReference>
<dbReference type="FunFam" id="3.20.20.80:FF:000144">
    <property type="entry name" value="Chitinase"/>
    <property type="match status" value="3"/>
</dbReference>
<evidence type="ECO:0000256" key="8">
    <source>
        <dbReference type="ARBA" id="ARBA00023157"/>
    </source>
</evidence>
<reference evidence="15" key="1">
    <citation type="submission" date="2013-09" db="EMBL/GenBank/DDBJ databases">
        <title>The Genome Sequence of Anopheles culicifacies species A.</title>
        <authorList>
            <consortium name="The Broad Institute Genomics Platform"/>
            <person name="Neafsey D.E."/>
            <person name="Besansky N."/>
            <person name="Howell P."/>
            <person name="Walton C."/>
            <person name="Young S.K."/>
            <person name="Zeng Q."/>
            <person name="Gargeya S."/>
            <person name="Fitzgerald M."/>
            <person name="Haas B."/>
            <person name="Abouelleil A."/>
            <person name="Allen A.W."/>
            <person name="Alvarado L."/>
            <person name="Arachchi H.M."/>
            <person name="Berlin A.M."/>
            <person name="Chapman S.B."/>
            <person name="Gainer-Dewar J."/>
            <person name="Goldberg J."/>
            <person name="Griggs A."/>
            <person name="Gujja S."/>
            <person name="Hansen M."/>
            <person name="Howarth C."/>
            <person name="Imamovic A."/>
            <person name="Ireland A."/>
            <person name="Larimer J."/>
            <person name="McCowan C."/>
            <person name="Murphy C."/>
            <person name="Pearson M."/>
            <person name="Poon T.W."/>
            <person name="Priest M."/>
            <person name="Roberts A."/>
            <person name="Saif S."/>
            <person name="Shea T."/>
            <person name="Sisk P."/>
            <person name="Sykes S."/>
            <person name="Wortman J."/>
            <person name="Nusbaum C."/>
            <person name="Birren B."/>
        </authorList>
    </citation>
    <scope>NUCLEOTIDE SEQUENCE [LARGE SCALE GENOMIC DNA]</scope>
    <source>
        <strain evidence="15">A-37</strain>
    </source>
</reference>
<evidence type="ECO:0000313" key="15">
    <source>
        <dbReference type="Proteomes" id="UP000075883"/>
    </source>
</evidence>
<dbReference type="SUPFAM" id="SSF51445">
    <property type="entry name" value="(Trans)glycosidases"/>
    <property type="match status" value="3"/>
</dbReference>
<feature type="chain" id="PRO_5008128569" description="chitinase" evidence="12">
    <location>
        <begin position="19"/>
        <end position="1163"/>
    </location>
</feature>
<reference evidence="14" key="2">
    <citation type="submission" date="2020-05" db="UniProtKB">
        <authorList>
            <consortium name="EnsemblMetazoa"/>
        </authorList>
    </citation>
    <scope>IDENTIFICATION</scope>
    <source>
        <strain evidence="14">A-37</strain>
    </source>
</reference>
<evidence type="ECO:0000256" key="12">
    <source>
        <dbReference type="SAM" id="SignalP"/>
    </source>
</evidence>
<keyword evidence="5 12" id="KW-0732">Signal</keyword>
<evidence type="ECO:0000313" key="14">
    <source>
        <dbReference type="EnsemblMetazoa" id="ACUA022431-PA"/>
    </source>
</evidence>
<evidence type="ECO:0000256" key="4">
    <source>
        <dbReference type="ARBA" id="ARBA00022669"/>
    </source>
</evidence>
<evidence type="ECO:0000256" key="9">
    <source>
        <dbReference type="ARBA" id="ARBA00023277"/>
    </source>
</evidence>
<dbReference type="GO" id="GO:0000272">
    <property type="term" value="P:polysaccharide catabolic process"/>
    <property type="evidence" value="ECO:0007669"/>
    <property type="project" value="UniProtKB-KW"/>
</dbReference>
<evidence type="ECO:0000256" key="5">
    <source>
        <dbReference type="ARBA" id="ARBA00022729"/>
    </source>
</evidence>
<dbReference type="GO" id="GO:0008061">
    <property type="term" value="F:chitin binding"/>
    <property type="evidence" value="ECO:0007669"/>
    <property type="project" value="UniProtKB-KW"/>
</dbReference>
<comment type="similarity">
    <text evidence="2">Belongs to the glycosyl hydrolase 18 family. Chitinase class II subfamily.</text>
</comment>
<evidence type="ECO:0000256" key="7">
    <source>
        <dbReference type="ARBA" id="ARBA00023024"/>
    </source>
</evidence>
<keyword evidence="8" id="KW-1015">Disulfide bond</keyword>
<dbReference type="EC" id="3.2.1.14" evidence="3"/>
<keyword evidence="7" id="KW-0146">Chitin degradation</keyword>
<dbReference type="FunFam" id="3.10.50.10:FF:000004">
    <property type="entry name" value="Chitinase 5"/>
    <property type="match status" value="3"/>
</dbReference>
<dbReference type="InterPro" id="IPR017853">
    <property type="entry name" value="GH"/>
</dbReference>
<protein>
    <recommendedName>
        <fullName evidence="3">chitinase</fullName>
        <ecNumber evidence="3">3.2.1.14</ecNumber>
    </recommendedName>
</protein>
<dbReference type="Gene3D" id="3.10.50.10">
    <property type="match status" value="3"/>
</dbReference>
<evidence type="ECO:0000256" key="10">
    <source>
        <dbReference type="ARBA" id="ARBA00023295"/>
    </source>
</evidence>
<dbReference type="GO" id="GO:0005576">
    <property type="term" value="C:extracellular region"/>
    <property type="evidence" value="ECO:0007669"/>
    <property type="project" value="TreeGrafter"/>
</dbReference>
<dbReference type="PANTHER" id="PTHR11177">
    <property type="entry name" value="CHITINASE"/>
    <property type="match status" value="1"/>
</dbReference>
<dbReference type="PROSITE" id="PS51910">
    <property type="entry name" value="GH18_2"/>
    <property type="match status" value="3"/>
</dbReference>
<evidence type="ECO:0000256" key="11">
    <source>
        <dbReference type="ARBA" id="ARBA00023326"/>
    </source>
</evidence>
<dbReference type="Proteomes" id="UP000075883">
    <property type="component" value="Unassembled WGS sequence"/>
</dbReference>
<evidence type="ECO:0000256" key="6">
    <source>
        <dbReference type="ARBA" id="ARBA00022801"/>
    </source>
</evidence>
<dbReference type="InterPro" id="IPR001223">
    <property type="entry name" value="Glyco_hydro18_cat"/>
</dbReference>
<accession>A0A182MND4</accession>
<feature type="domain" description="GH18" evidence="13">
    <location>
        <begin position="392"/>
        <end position="757"/>
    </location>
</feature>
<dbReference type="PANTHER" id="PTHR11177:SF144">
    <property type="entry name" value="CHITINASE 5"/>
    <property type="match status" value="1"/>
</dbReference>